<dbReference type="AlphaFoldDB" id="A0A0K2ZG53"/>
<accession>A0A0K2ZG53</accession>
<feature type="region of interest" description="Disordered" evidence="1">
    <location>
        <begin position="25"/>
        <end position="76"/>
    </location>
</feature>
<feature type="compositionally biased region" description="Low complexity" evidence="1">
    <location>
        <begin position="67"/>
        <end position="76"/>
    </location>
</feature>
<evidence type="ECO:0000259" key="3">
    <source>
        <dbReference type="PROSITE" id="PS50222"/>
    </source>
</evidence>
<dbReference type="InterPro" id="IPR002048">
    <property type="entry name" value="EF_hand_dom"/>
</dbReference>
<dbReference type="SUPFAM" id="SSF47473">
    <property type="entry name" value="EF-hand"/>
    <property type="match status" value="1"/>
</dbReference>
<dbReference type="Gene3D" id="1.10.238.10">
    <property type="entry name" value="EF-hand"/>
    <property type="match status" value="1"/>
</dbReference>
<feature type="compositionally biased region" description="Pro residues" evidence="1">
    <location>
        <begin position="33"/>
        <end position="66"/>
    </location>
</feature>
<evidence type="ECO:0000256" key="2">
    <source>
        <dbReference type="SAM" id="SignalP"/>
    </source>
</evidence>
<evidence type="ECO:0000313" key="4">
    <source>
        <dbReference type="EMBL" id="CTP83174.1"/>
    </source>
</evidence>
<dbReference type="InterPro" id="IPR011992">
    <property type="entry name" value="EF-hand-dom_pair"/>
</dbReference>
<dbReference type="Pfam" id="PF13202">
    <property type="entry name" value="EF-hand_5"/>
    <property type="match status" value="2"/>
</dbReference>
<dbReference type="GO" id="GO:0005509">
    <property type="term" value="F:calcium ion binding"/>
    <property type="evidence" value="ECO:0007669"/>
    <property type="project" value="InterPro"/>
</dbReference>
<reference evidence="4 5" key="1">
    <citation type="submission" date="2015-07" db="EMBL/GenBank/DDBJ databases">
        <authorList>
            <person name="Noorani M."/>
        </authorList>
    </citation>
    <scope>NUCLEOTIDE SEQUENCE [LARGE SCALE GENOMIC DNA]</scope>
    <source>
        <strain evidence="4">LMG730</strain>
    </source>
</reference>
<dbReference type="PROSITE" id="PS51257">
    <property type="entry name" value="PROKAR_LIPOPROTEIN"/>
    <property type="match status" value="1"/>
</dbReference>
<feature type="domain" description="EF-hand" evidence="3">
    <location>
        <begin position="98"/>
        <end position="133"/>
    </location>
</feature>
<keyword evidence="2" id="KW-0732">Signal</keyword>
<dbReference type="RefSeq" id="WP_080998895.1">
    <property type="nucleotide sequence ID" value="NZ_CP076251.1"/>
</dbReference>
<dbReference type="InterPro" id="IPR018247">
    <property type="entry name" value="EF_Hand_1_Ca_BS"/>
</dbReference>
<proteinExistence type="predicted"/>
<dbReference type="EMBL" id="CXOJ01000005">
    <property type="protein sequence ID" value="CTP83174.1"/>
    <property type="molecule type" value="Genomic_DNA"/>
</dbReference>
<gene>
    <name evidence="4" type="ORF">XTPLMG730_0348</name>
</gene>
<organism evidence="4 5">
    <name type="scientific">Xanthomonas graminis pv. phlei</name>
    <dbReference type="NCBI Taxonomy" id="487906"/>
    <lineage>
        <taxon>Bacteria</taxon>
        <taxon>Pseudomonadati</taxon>
        <taxon>Pseudomonadota</taxon>
        <taxon>Gammaproteobacteria</taxon>
        <taxon>Lysobacterales</taxon>
        <taxon>Lysobacteraceae</taxon>
        <taxon>Xanthomonas</taxon>
        <taxon>Xanthomonas translucens group</taxon>
        <taxon>Xanthomonas graminis</taxon>
    </lineage>
</organism>
<evidence type="ECO:0000313" key="5">
    <source>
        <dbReference type="Proteomes" id="UP000045978"/>
    </source>
</evidence>
<feature type="signal peptide" evidence="2">
    <location>
        <begin position="1"/>
        <end position="27"/>
    </location>
</feature>
<name>A0A0K2ZG53_9XANT</name>
<dbReference type="PROSITE" id="PS00018">
    <property type="entry name" value="EF_HAND_1"/>
    <property type="match status" value="1"/>
</dbReference>
<protein>
    <recommendedName>
        <fullName evidence="3">EF-hand domain-containing protein</fullName>
    </recommendedName>
</protein>
<dbReference type="PROSITE" id="PS50222">
    <property type="entry name" value="EF_HAND_2"/>
    <property type="match status" value="1"/>
</dbReference>
<sequence length="136" mass="13755">MALSRRSLHLCLVPLLTGLVASCPAAAQQEPAPTLPQPVPMPAPTPAPPTLPPLPAPPASPLPVPAAPASDAGAAAGARSFAALDLDRDGRIGRAEAAADPVLRETFDTFDADADGALSREEYAHYQPGPGDPAAQ</sequence>
<evidence type="ECO:0000256" key="1">
    <source>
        <dbReference type="SAM" id="MobiDB-lite"/>
    </source>
</evidence>
<feature type="region of interest" description="Disordered" evidence="1">
    <location>
        <begin position="113"/>
        <end position="136"/>
    </location>
</feature>
<dbReference type="Proteomes" id="UP000045978">
    <property type="component" value="Unassembled WGS sequence"/>
</dbReference>
<feature type="chain" id="PRO_5005492182" description="EF-hand domain-containing protein" evidence="2">
    <location>
        <begin position="28"/>
        <end position="136"/>
    </location>
</feature>